<dbReference type="HOGENOM" id="CLU_125643_0_0_1"/>
<gene>
    <name evidence="1" type="primary">Dyak\GE12069</name>
    <name evidence="1" type="synonym">dyak_GLEANR_12352</name>
    <name evidence="1" type="synonym">GE12069</name>
    <name evidence="1" type="ORF">Dyak_GE12069</name>
</gene>
<dbReference type="OrthoDB" id="7882855at2759"/>
<reference evidence="1 2" key="2">
    <citation type="journal article" date="2007" name="PLoS Biol.">
        <title>Principles of genome evolution in the Drosophila melanogaster species group.</title>
        <authorList>
            <person name="Ranz J.M."/>
            <person name="Maurin D."/>
            <person name="Chan Y.S."/>
            <person name="von Grotthuss M."/>
            <person name="Hillier L.W."/>
            <person name="Roote J."/>
            <person name="Ashburner M."/>
            <person name="Bergman C.M."/>
        </authorList>
    </citation>
    <scope>NUCLEOTIDE SEQUENCE [LARGE SCALE GENOMIC DNA]</scope>
    <source>
        <strain evidence="2">Tai18E2 / Tucson 14021-0261.01</strain>
    </source>
</reference>
<evidence type="ECO:0000313" key="2">
    <source>
        <dbReference type="Proteomes" id="UP000002282"/>
    </source>
</evidence>
<accession>B4PB58</accession>
<proteinExistence type="predicted"/>
<dbReference type="PhylomeDB" id="B4PB58"/>
<dbReference type="OMA" id="ARYSLKM"/>
<name>B4PB58_DROYA</name>
<reference evidence="1 2" key="1">
    <citation type="journal article" date="2007" name="Nature">
        <title>Evolution of genes and genomes on the Drosophila phylogeny.</title>
        <authorList>
            <consortium name="Drosophila 12 Genomes Consortium"/>
            <person name="Clark A.G."/>
            <person name="Eisen M.B."/>
            <person name="Smith D.R."/>
            <person name="Bergman C.M."/>
            <person name="Oliver B."/>
            <person name="Markow T.A."/>
            <person name="Kaufman T.C."/>
            <person name="Kellis M."/>
            <person name="Gelbart W."/>
            <person name="Iyer V.N."/>
            <person name="Pollard D.A."/>
            <person name="Sackton T.B."/>
            <person name="Larracuente A.M."/>
            <person name="Singh N.D."/>
            <person name="Abad J.P."/>
            <person name="Abt D.N."/>
            <person name="Adryan B."/>
            <person name="Aguade M."/>
            <person name="Akashi H."/>
            <person name="Anderson W.W."/>
            <person name="Aquadro C.F."/>
            <person name="Ardell D.H."/>
            <person name="Arguello R."/>
            <person name="Artieri C.G."/>
            <person name="Barbash D.A."/>
            <person name="Barker D."/>
            <person name="Barsanti P."/>
            <person name="Batterham P."/>
            <person name="Batzoglou S."/>
            <person name="Begun D."/>
            <person name="Bhutkar A."/>
            <person name="Blanco E."/>
            <person name="Bosak S.A."/>
            <person name="Bradley R.K."/>
            <person name="Brand A.D."/>
            <person name="Brent M.R."/>
            <person name="Brooks A.N."/>
            <person name="Brown R.H."/>
            <person name="Butlin R.K."/>
            <person name="Caggese C."/>
            <person name="Calvi B.R."/>
            <person name="Bernardo de Carvalho A."/>
            <person name="Caspi A."/>
            <person name="Castrezana S."/>
            <person name="Celniker S.E."/>
            <person name="Chang J.L."/>
            <person name="Chapple C."/>
            <person name="Chatterji S."/>
            <person name="Chinwalla A."/>
            <person name="Civetta A."/>
            <person name="Clifton S.W."/>
            <person name="Comeron J.M."/>
            <person name="Costello J.C."/>
            <person name="Coyne J.A."/>
            <person name="Daub J."/>
            <person name="David R.G."/>
            <person name="Delcher A.L."/>
            <person name="Delehaunty K."/>
            <person name="Do C.B."/>
            <person name="Ebling H."/>
            <person name="Edwards K."/>
            <person name="Eickbush T."/>
            <person name="Evans J.D."/>
            <person name="Filipski A."/>
            <person name="Findeiss S."/>
            <person name="Freyhult E."/>
            <person name="Fulton L."/>
            <person name="Fulton R."/>
            <person name="Garcia A.C."/>
            <person name="Gardiner A."/>
            <person name="Garfield D.A."/>
            <person name="Garvin B.E."/>
            <person name="Gibson G."/>
            <person name="Gilbert D."/>
            <person name="Gnerre S."/>
            <person name="Godfrey J."/>
            <person name="Good R."/>
            <person name="Gotea V."/>
            <person name="Gravely B."/>
            <person name="Greenberg A.J."/>
            <person name="Griffiths-Jones S."/>
            <person name="Gross S."/>
            <person name="Guigo R."/>
            <person name="Gustafson E.A."/>
            <person name="Haerty W."/>
            <person name="Hahn M.W."/>
            <person name="Halligan D.L."/>
            <person name="Halpern A.L."/>
            <person name="Halter G.M."/>
            <person name="Han M.V."/>
            <person name="Heger A."/>
            <person name="Hillier L."/>
            <person name="Hinrichs A.S."/>
            <person name="Holmes I."/>
            <person name="Hoskins R.A."/>
            <person name="Hubisz M.J."/>
            <person name="Hultmark D."/>
            <person name="Huntley M.A."/>
            <person name="Jaffe D.B."/>
            <person name="Jagadeeshan S."/>
            <person name="Jeck W.R."/>
            <person name="Johnson J."/>
            <person name="Jones C.D."/>
            <person name="Jordan W.C."/>
            <person name="Karpen G.H."/>
            <person name="Kataoka E."/>
            <person name="Keightley P.D."/>
            <person name="Kheradpour P."/>
            <person name="Kirkness E.F."/>
            <person name="Koerich L.B."/>
            <person name="Kristiansen K."/>
            <person name="Kudrna D."/>
            <person name="Kulathinal R.J."/>
            <person name="Kumar S."/>
            <person name="Kwok R."/>
            <person name="Lander E."/>
            <person name="Langley C.H."/>
            <person name="Lapoint R."/>
            <person name="Lazzaro B.P."/>
            <person name="Lee S.J."/>
            <person name="Levesque L."/>
            <person name="Li R."/>
            <person name="Lin C.F."/>
            <person name="Lin M.F."/>
            <person name="Lindblad-Toh K."/>
            <person name="Llopart A."/>
            <person name="Long M."/>
            <person name="Low L."/>
            <person name="Lozovsky E."/>
            <person name="Lu J."/>
            <person name="Luo M."/>
            <person name="Machado C.A."/>
            <person name="Makalowski W."/>
            <person name="Marzo M."/>
            <person name="Matsuda M."/>
            <person name="Matzkin L."/>
            <person name="McAllister B."/>
            <person name="McBride C.S."/>
            <person name="McKernan B."/>
            <person name="McKernan K."/>
            <person name="Mendez-Lago M."/>
            <person name="Minx P."/>
            <person name="Mollenhauer M.U."/>
            <person name="Montooth K."/>
            <person name="Mount S.M."/>
            <person name="Mu X."/>
            <person name="Myers E."/>
            <person name="Negre B."/>
            <person name="Newfeld S."/>
            <person name="Nielsen R."/>
            <person name="Noor M.A."/>
            <person name="O'Grady P."/>
            <person name="Pachter L."/>
            <person name="Papaceit M."/>
            <person name="Parisi M.J."/>
            <person name="Parisi M."/>
            <person name="Parts L."/>
            <person name="Pedersen J.S."/>
            <person name="Pesole G."/>
            <person name="Phillippy A.M."/>
            <person name="Ponting C.P."/>
            <person name="Pop M."/>
            <person name="Porcelli D."/>
            <person name="Powell J.R."/>
            <person name="Prohaska S."/>
            <person name="Pruitt K."/>
            <person name="Puig M."/>
            <person name="Quesneville H."/>
            <person name="Ram K.R."/>
            <person name="Rand D."/>
            <person name="Rasmussen M.D."/>
            <person name="Reed L.K."/>
            <person name="Reenan R."/>
            <person name="Reily A."/>
            <person name="Remington K.A."/>
            <person name="Rieger T.T."/>
            <person name="Ritchie M.G."/>
            <person name="Robin C."/>
            <person name="Rogers Y.H."/>
            <person name="Rohde C."/>
            <person name="Rozas J."/>
            <person name="Rubenfield M.J."/>
            <person name="Ruiz A."/>
            <person name="Russo S."/>
            <person name="Salzberg S.L."/>
            <person name="Sanchez-Gracia A."/>
            <person name="Saranga D.J."/>
            <person name="Sato H."/>
            <person name="Schaeffer S.W."/>
            <person name="Schatz M.C."/>
            <person name="Schlenke T."/>
            <person name="Schwartz R."/>
            <person name="Segarra C."/>
            <person name="Singh R.S."/>
            <person name="Sirot L."/>
            <person name="Sirota M."/>
            <person name="Sisneros N.B."/>
            <person name="Smith C.D."/>
            <person name="Smith T.F."/>
            <person name="Spieth J."/>
            <person name="Stage D.E."/>
            <person name="Stark A."/>
            <person name="Stephan W."/>
            <person name="Strausberg R.L."/>
            <person name="Strempel S."/>
            <person name="Sturgill D."/>
            <person name="Sutton G."/>
            <person name="Sutton G.G."/>
            <person name="Tao W."/>
            <person name="Teichmann S."/>
            <person name="Tobari Y.N."/>
            <person name="Tomimura Y."/>
            <person name="Tsolas J.M."/>
            <person name="Valente V.L."/>
            <person name="Venter E."/>
            <person name="Venter J.C."/>
            <person name="Vicario S."/>
            <person name="Vieira F.G."/>
            <person name="Vilella A.J."/>
            <person name="Villasante A."/>
            <person name="Walenz B."/>
            <person name="Wang J."/>
            <person name="Wasserman M."/>
            <person name="Watts T."/>
            <person name="Wilson D."/>
            <person name="Wilson R.K."/>
            <person name="Wing R.A."/>
            <person name="Wolfner M.F."/>
            <person name="Wong A."/>
            <person name="Wong G.K."/>
            <person name="Wu C.I."/>
            <person name="Wu G."/>
            <person name="Yamamoto D."/>
            <person name="Yang H.P."/>
            <person name="Yang S.P."/>
            <person name="Yorke J.A."/>
            <person name="Yoshida K."/>
            <person name="Zdobnov E."/>
            <person name="Zhang P."/>
            <person name="Zhang Y."/>
            <person name="Zimin A.V."/>
            <person name="Baldwin J."/>
            <person name="Abdouelleil A."/>
            <person name="Abdulkadir J."/>
            <person name="Abebe A."/>
            <person name="Abera B."/>
            <person name="Abreu J."/>
            <person name="Acer S.C."/>
            <person name="Aftuck L."/>
            <person name="Alexander A."/>
            <person name="An P."/>
            <person name="Anderson E."/>
            <person name="Anderson S."/>
            <person name="Arachi H."/>
            <person name="Azer M."/>
            <person name="Bachantsang P."/>
            <person name="Barry A."/>
            <person name="Bayul T."/>
            <person name="Berlin A."/>
            <person name="Bessette D."/>
            <person name="Bloom T."/>
            <person name="Blye J."/>
            <person name="Boguslavskiy L."/>
            <person name="Bonnet C."/>
            <person name="Boukhgalter B."/>
            <person name="Bourzgui I."/>
            <person name="Brown A."/>
            <person name="Cahill P."/>
            <person name="Channer S."/>
            <person name="Cheshatsang Y."/>
            <person name="Chuda L."/>
            <person name="Citroen M."/>
            <person name="Collymore A."/>
            <person name="Cooke P."/>
            <person name="Costello M."/>
            <person name="D'Aco K."/>
            <person name="Daza R."/>
            <person name="De Haan G."/>
            <person name="DeGray S."/>
            <person name="DeMaso C."/>
            <person name="Dhargay N."/>
            <person name="Dooley K."/>
            <person name="Dooley E."/>
            <person name="Doricent M."/>
            <person name="Dorje P."/>
            <person name="Dorjee K."/>
            <person name="Dupes A."/>
            <person name="Elong R."/>
            <person name="Falk J."/>
            <person name="Farina A."/>
            <person name="Faro S."/>
            <person name="Ferguson D."/>
            <person name="Fisher S."/>
            <person name="Foley C.D."/>
            <person name="Franke A."/>
            <person name="Friedrich D."/>
            <person name="Gadbois L."/>
            <person name="Gearin G."/>
            <person name="Gearin C.R."/>
            <person name="Giannoukos G."/>
            <person name="Goode T."/>
            <person name="Graham J."/>
            <person name="Grandbois E."/>
            <person name="Grewal S."/>
            <person name="Gyaltsen K."/>
            <person name="Hafez N."/>
            <person name="Hagos B."/>
            <person name="Hall J."/>
            <person name="Henson C."/>
            <person name="Hollinger A."/>
            <person name="Honan T."/>
            <person name="Huard M.D."/>
            <person name="Hughes L."/>
            <person name="Hurhula B."/>
            <person name="Husby M.E."/>
            <person name="Kamat A."/>
            <person name="Kanga B."/>
            <person name="Kashin S."/>
            <person name="Khazanovich D."/>
            <person name="Kisner P."/>
            <person name="Lance K."/>
            <person name="Lara M."/>
            <person name="Lee W."/>
            <person name="Lennon N."/>
            <person name="Letendre F."/>
            <person name="LeVine R."/>
            <person name="Lipovsky A."/>
            <person name="Liu X."/>
            <person name="Liu J."/>
            <person name="Liu S."/>
            <person name="Lokyitsang T."/>
            <person name="Lokyitsang Y."/>
            <person name="Lubonja R."/>
            <person name="Lui A."/>
            <person name="MacDonald P."/>
            <person name="Magnisalis V."/>
            <person name="Maru K."/>
            <person name="Matthews C."/>
            <person name="McCusker W."/>
            <person name="McDonough S."/>
            <person name="Mehta T."/>
            <person name="Meldrim J."/>
            <person name="Meneus L."/>
            <person name="Mihai O."/>
            <person name="Mihalev A."/>
            <person name="Mihova T."/>
            <person name="Mittelman R."/>
            <person name="Mlenga V."/>
            <person name="Montmayeur A."/>
            <person name="Mulrain L."/>
            <person name="Navidi A."/>
            <person name="Naylor J."/>
            <person name="Negash T."/>
            <person name="Nguyen T."/>
            <person name="Nguyen N."/>
            <person name="Nicol R."/>
            <person name="Norbu C."/>
            <person name="Norbu N."/>
            <person name="Novod N."/>
            <person name="O'Neill B."/>
            <person name="Osman S."/>
            <person name="Markiewicz E."/>
            <person name="Oyono O.L."/>
            <person name="Patti C."/>
            <person name="Phunkhang P."/>
            <person name="Pierre F."/>
            <person name="Priest M."/>
            <person name="Raghuraman S."/>
            <person name="Rege F."/>
            <person name="Reyes R."/>
            <person name="Rise C."/>
            <person name="Rogov P."/>
            <person name="Ross K."/>
            <person name="Ryan E."/>
            <person name="Settipalli S."/>
            <person name="Shea T."/>
            <person name="Sherpa N."/>
            <person name="Shi L."/>
            <person name="Shih D."/>
            <person name="Sparrow T."/>
            <person name="Spaulding J."/>
            <person name="Stalker J."/>
            <person name="Stange-Thomann N."/>
            <person name="Stavropoulos S."/>
            <person name="Stone C."/>
            <person name="Strader C."/>
            <person name="Tesfaye S."/>
            <person name="Thomson T."/>
            <person name="Thoulutsang Y."/>
            <person name="Thoulutsang D."/>
            <person name="Topham K."/>
            <person name="Topping I."/>
            <person name="Tsamla T."/>
            <person name="Vassiliev H."/>
            <person name="Vo A."/>
            <person name="Wangchuk T."/>
            <person name="Wangdi T."/>
            <person name="Weiand M."/>
            <person name="Wilkinson J."/>
            <person name="Wilson A."/>
            <person name="Yadav S."/>
            <person name="Young G."/>
            <person name="Yu Q."/>
            <person name="Zembek L."/>
            <person name="Zhong D."/>
            <person name="Zimmer A."/>
            <person name="Zwirko Z."/>
            <person name="Jaffe D.B."/>
            <person name="Alvarez P."/>
            <person name="Brockman W."/>
            <person name="Butler J."/>
            <person name="Chin C."/>
            <person name="Gnerre S."/>
            <person name="Grabherr M."/>
            <person name="Kleber M."/>
            <person name="Mauceli E."/>
            <person name="MacCallum I."/>
        </authorList>
    </citation>
    <scope>NUCLEOTIDE SEQUENCE [LARGE SCALE GENOMIC DNA]</scope>
    <source>
        <strain evidence="2">Tai18E2 / Tucson 14021-0261.01</strain>
    </source>
</reference>
<sequence>MENEDSLDFTNLISCKGRMPKLTLPNVHPIKDINAFMSDPKNINVSIDDLIKRQEVNAQQCRKVLKILKERLSLKLSTMQKLKKDLLDLHSEIKKPGAETRFVTNHEKVKLHFLDETESSKHEVSDALERCNIKMSSIYCEILALDSDMGSVVYLERVSQINIDYIKDWYNTEKQNKKRKSLSAADGVKPTV</sequence>
<dbReference type="KEGG" id="dya:Dyak_GE12069"/>
<protein>
    <submittedName>
        <fullName evidence="1">Uncharacterized protein</fullName>
    </submittedName>
</protein>
<dbReference type="Proteomes" id="UP000002282">
    <property type="component" value="Chromosome 2R"/>
</dbReference>
<keyword evidence="2" id="KW-1185">Reference proteome</keyword>
<dbReference type="AlphaFoldDB" id="B4PB58"/>
<evidence type="ECO:0000313" key="1">
    <source>
        <dbReference type="EMBL" id="EDW91471.1"/>
    </source>
</evidence>
<dbReference type="EMBL" id="CM000158">
    <property type="protein sequence ID" value="EDW91471.1"/>
    <property type="molecule type" value="Genomic_DNA"/>
</dbReference>
<dbReference type="eggNOG" id="ENOG502T6RY">
    <property type="taxonomic scope" value="Eukaryota"/>
</dbReference>
<organism evidence="1 2">
    <name type="scientific">Drosophila yakuba</name>
    <name type="common">Fruit fly</name>
    <dbReference type="NCBI Taxonomy" id="7245"/>
    <lineage>
        <taxon>Eukaryota</taxon>
        <taxon>Metazoa</taxon>
        <taxon>Ecdysozoa</taxon>
        <taxon>Arthropoda</taxon>
        <taxon>Hexapoda</taxon>
        <taxon>Insecta</taxon>
        <taxon>Pterygota</taxon>
        <taxon>Neoptera</taxon>
        <taxon>Endopterygota</taxon>
        <taxon>Diptera</taxon>
        <taxon>Brachycera</taxon>
        <taxon>Muscomorpha</taxon>
        <taxon>Ephydroidea</taxon>
        <taxon>Drosophilidae</taxon>
        <taxon>Drosophila</taxon>
        <taxon>Sophophora</taxon>
    </lineage>
</organism>